<protein>
    <submittedName>
        <fullName evidence="1">Uncharacterized protein</fullName>
    </submittedName>
</protein>
<dbReference type="EMBL" id="BKCJ010406100">
    <property type="protein sequence ID" value="GFA33306.1"/>
    <property type="molecule type" value="Genomic_DNA"/>
</dbReference>
<name>A0A699JEY6_TANCI</name>
<organism evidence="1">
    <name type="scientific">Tanacetum cinerariifolium</name>
    <name type="common">Dalmatian daisy</name>
    <name type="synonym">Chrysanthemum cinerariifolium</name>
    <dbReference type="NCBI Taxonomy" id="118510"/>
    <lineage>
        <taxon>Eukaryota</taxon>
        <taxon>Viridiplantae</taxon>
        <taxon>Streptophyta</taxon>
        <taxon>Embryophyta</taxon>
        <taxon>Tracheophyta</taxon>
        <taxon>Spermatophyta</taxon>
        <taxon>Magnoliopsida</taxon>
        <taxon>eudicotyledons</taxon>
        <taxon>Gunneridae</taxon>
        <taxon>Pentapetalae</taxon>
        <taxon>asterids</taxon>
        <taxon>campanulids</taxon>
        <taxon>Asterales</taxon>
        <taxon>Asteraceae</taxon>
        <taxon>Asteroideae</taxon>
        <taxon>Anthemideae</taxon>
        <taxon>Anthemidinae</taxon>
        <taxon>Tanacetum</taxon>
    </lineage>
</organism>
<feature type="non-terminal residue" evidence="1">
    <location>
        <position position="1"/>
    </location>
</feature>
<evidence type="ECO:0000313" key="1">
    <source>
        <dbReference type="EMBL" id="GFA33306.1"/>
    </source>
</evidence>
<dbReference type="AlphaFoldDB" id="A0A699JEY6"/>
<sequence>SIHVVTLVSRHRKRTPEDVRPMLAPSETLPLKEHEALLVQVEVDSHPKLCAKWERLKHF</sequence>
<comment type="caution">
    <text evidence="1">The sequence shown here is derived from an EMBL/GenBank/DDBJ whole genome shotgun (WGS) entry which is preliminary data.</text>
</comment>
<reference evidence="1" key="1">
    <citation type="journal article" date="2019" name="Sci. Rep.">
        <title>Draft genome of Tanacetum cinerariifolium, the natural source of mosquito coil.</title>
        <authorList>
            <person name="Yamashiro T."/>
            <person name="Shiraishi A."/>
            <person name="Satake H."/>
            <person name="Nakayama K."/>
        </authorList>
    </citation>
    <scope>NUCLEOTIDE SEQUENCE</scope>
</reference>
<gene>
    <name evidence="1" type="ORF">Tci_605278</name>
</gene>
<proteinExistence type="predicted"/>
<accession>A0A699JEY6</accession>